<feature type="transmembrane region" description="Helical" evidence="1">
    <location>
        <begin position="101"/>
        <end position="117"/>
    </location>
</feature>
<name>A0A6S6SEG4_9BACT</name>
<reference evidence="2" key="1">
    <citation type="submission" date="2020-01" db="EMBL/GenBank/DDBJ databases">
        <authorList>
            <person name="Meier V. D."/>
            <person name="Meier V D."/>
        </authorList>
    </citation>
    <scope>NUCLEOTIDE SEQUENCE</scope>
    <source>
        <strain evidence="2">HLG_WM_MAG_10</strain>
    </source>
</reference>
<feature type="transmembrane region" description="Helical" evidence="1">
    <location>
        <begin position="389"/>
        <end position="406"/>
    </location>
</feature>
<keyword evidence="1" id="KW-1133">Transmembrane helix</keyword>
<gene>
    <name evidence="2" type="ORF">HELGO_WM32546</name>
</gene>
<organism evidence="2">
    <name type="scientific">uncultured Aureispira sp</name>
    <dbReference type="NCBI Taxonomy" id="1331704"/>
    <lineage>
        <taxon>Bacteria</taxon>
        <taxon>Pseudomonadati</taxon>
        <taxon>Bacteroidota</taxon>
        <taxon>Saprospiria</taxon>
        <taxon>Saprospirales</taxon>
        <taxon>Saprospiraceae</taxon>
        <taxon>Aureispira</taxon>
        <taxon>environmental samples</taxon>
    </lineage>
</organism>
<sequence length="449" mass="50491">MLFLQQKKHILFGAILLLVAAYINGFPIVYSDTSTYLASGFELETPIDRPIAYGLFLRASSLNGVSLWLTIGVQALIISFLLWTSIQLLLKNKPRSSKIQFFFFSLLVLISSTSLSWVTSELIADIMTPILILSVLLLLLGKPSTLEKMALYSLFFLATSCHLSHVTFNLILLTLIGLFYALNMLGAKAHMTLKPFFLLLALTFGSFLTMGSAFSKSKHVFFMGALVEHGIAKTYLDEYCPEHDYKLCAYKEQLPSKGYDFLWNPQSPFYKIGGWENTKEEFDSIIFTTLTTPKYIFIHIQASLKATLEQLLQFGIGDGNGVFLKQTLLYQRVGTYFGLSQQAQYAKSLQNKNKLSLLNSYNDFLQCIIGLSFLAALFILFNYKKYKPTILIFFVLLMLALILNAWSCGTFANALDRLGAKVIWLLPFGVLLVAFSRQKTTADPSCDTI</sequence>
<keyword evidence="1" id="KW-0472">Membrane</keyword>
<feature type="transmembrane region" description="Helical" evidence="1">
    <location>
        <begin position="193"/>
        <end position="214"/>
    </location>
</feature>
<evidence type="ECO:0000313" key="2">
    <source>
        <dbReference type="EMBL" id="CAA6803169.1"/>
    </source>
</evidence>
<accession>A0A6S6SEG4</accession>
<protein>
    <recommendedName>
        <fullName evidence="3">DUF2723 domain-containing protein</fullName>
    </recommendedName>
</protein>
<dbReference type="EMBL" id="CACVAQ010000082">
    <property type="protein sequence ID" value="CAA6803169.1"/>
    <property type="molecule type" value="Genomic_DNA"/>
</dbReference>
<feature type="transmembrane region" description="Helical" evidence="1">
    <location>
        <begin position="65"/>
        <end position="89"/>
    </location>
</feature>
<proteinExistence type="predicted"/>
<feature type="transmembrane region" description="Helical" evidence="1">
    <location>
        <begin position="123"/>
        <end position="140"/>
    </location>
</feature>
<evidence type="ECO:0008006" key="3">
    <source>
        <dbReference type="Google" id="ProtNLM"/>
    </source>
</evidence>
<feature type="transmembrane region" description="Helical" evidence="1">
    <location>
        <begin position="152"/>
        <end position="181"/>
    </location>
</feature>
<feature type="transmembrane region" description="Helical" evidence="1">
    <location>
        <begin position="418"/>
        <end position="436"/>
    </location>
</feature>
<keyword evidence="1" id="KW-0812">Transmembrane</keyword>
<evidence type="ECO:0000256" key="1">
    <source>
        <dbReference type="SAM" id="Phobius"/>
    </source>
</evidence>
<dbReference type="AlphaFoldDB" id="A0A6S6SEG4"/>
<feature type="transmembrane region" description="Helical" evidence="1">
    <location>
        <begin position="364"/>
        <end position="383"/>
    </location>
</feature>